<organism evidence="2 3">
    <name type="scientific">Romanomermis culicivorax</name>
    <name type="common">Nematode worm</name>
    <dbReference type="NCBI Taxonomy" id="13658"/>
    <lineage>
        <taxon>Eukaryota</taxon>
        <taxon>Metazoa</taxon>
        <taxon>Ecdysozoa</taxon>
        <taxon>Nematoda</taxon>
        <taxon>Enoplea</taxon>
        <taxon>Dorylaimia</taxon>
        <taxon>Mermithida</taxon>
        <taxon>Mermithoidea</taxon>
        <taxon>Mermithidae</taxon>
        <taxon>Romanomermis</taxon>
    </lineage>
</organism>
<proteinExistence type="predicted"/>
<sequence>MSTAALLLRARWKDQLSDKLNQISPHSFDETLQTGRRFHFFWHRFRQWRAGRPRPRAPGPQTAGHGSRRERPPGARWGAGGNSGRHLDVEKRVDDLGAFSSSLAGGGWDSRFGGIVDQFADDDQFAAVVVVVFAELNQRVDVDSAVQV</sequence>
<evidence type="ECO:0000256" key="1">
    <source>
        <dbReference type="SAM" id="MobiDB-lite"/>
    </source>
</evidence>
<evidence type="ECO:0000313" key="2">
    <source>
        <dbReference type="Proteomes" id="UP000887565"/>
    </source>
</evidence>
<protein>
    <submittedName>
        <fullName evidence="3">Uncharacterized protein</fullName>
    </submittedName>
</protein>
<feature type="region of interest" description="Disordered" evidence="1">
    <location>
        <begin position="51"/>
        <end position="84"/>
    </location>
</feature>
<evidence type="ECO:0000313" key="3">
    <source>
        <dbReference type="WBParaSite" id="nRc.2.0.1.t30524-RA"/>
    </source>
</evidence>
<dbReference type="WBParaSite" id="nRc.2.0.1.t30524-RA">
    <property type="protein sequence ID" value="nRc.2.0.1.t30524-RA"/>
    <property type="gene ID" value="nRc.2.0.1.g30524"/>
</dbReference>
<dbReference type="Proteomes" id="UP000887565">
    <property type="component" value="Unplaced"/>
</dbReference>
<dbReference type="AlphaFoldDB" id="A0A915JWX3"/>
<keyword evidence="2" id="KW-1185">Reference proteome</keyword>
<name>A0A915JWX3_ROMCU</name>
<reference evidence="3" key="1">
    <citation type="submission" date="2022-11" db="UniProtKB">
        <authorList>
            <consortium name="WormBaseParasite"/>
        </authorList>
    </citation>
    <scope>IDENTIFICATION</scope>
</reference>
<accession>A0A915JWX3</accession>